<name>A0A1H0VIX6_SELRU</name>
<evidence type="ECO:0000256" key="2">
    <source>
        <dbReference type="ARBA" id="ARBA00022679"/>
    </source>
</evidence>
<feature type="domain" description="Carbohydrate kinase PfkB" evidence="7">
    <location>
        <begin position="41"/>
        <end position="309"/>
    </location>
</feature>
<keyword evidence="3 6" id="KW-0547">Nucleotide-binding</keyword>
<dbReference type="GO" id="GO:2001059">
    <property type="term" value="P:D-tagatose 6-phosphate catabolic process"/>
    <property type="evidence" value="ECO:0007669"/>
    <property type="project" value="UniProtKB-UniPathway"/>
</dbReference>
<dbReference type="CDD" id="cd01164">
    <property type="entry name" value="FruK_PfkB_like"/>
    <property type="match status" value="1"/>
</dbReference>
<dbReference type="PIRSF" id="PIRSF000535">
    <property type="entry name" value="1PFK/6PFK/LacC"/>
    <property type="match status" value="1"/>
</dbReference>
<accession>A0A1H0VIX6</accession>
<comment type="similarity">
    <text evidence="6">Belongs to the carbohydrate kinase PfkB family. LacC subfamily.</text>
</comment>
<comment type="pathway">
    <text evidence="6">Carbohydrate metabolism; D-tagatose 6-phosphate degradation; D-glyceraldehyde 3-phosphate and glycerone phosphate from D-tagatose 6-phosphate: step 1/2.</text>
</comment>
<dbReference type="GO" id="GO:0005829">
    <property type="term" value="C:cytosol"/>
    <property type="evidence" value="ECO:0007669"/>
    <property type="project" value="TreeGrafter"/>
</dbReference>
<dbReference type="UniPathway" id="UPA00704">
    <property type="reaction ID" value="UER00715"/>
</dbReference>
<comment type="similarity">
    <text evidence="1">Belongs to the carbohydrate kinase pfkB family.</text>
</comment>
<evidence type="ECO:0000256" key="5">
    <source>
        <dbReference type="ARBA" id="ARBA00022840"/>
    </source>
</evidence>
<evidence type="ECO:0000256" key="4">
    <source>
        <dbReference type="ARBA" id="ARBA00022777"/>
    </source>
</evidence>
<dbReference type="GO" id="GO:0016052">
    <property type="term" value="P:carbohydrate catabolic process"/>
    <property type="evidence" value="ECO:0007669"/>
    <property type="project" value="UniProtKB-ARBA"/>
</dbReference>
<dbReference type="EC" id="2.7.1.144" evidence="6"/>
<gene>
    <name evidence="8" type="ORF">SAMN05216366_1568</name>
</gene>
<keyword evidence="5 6" id="KW-0067">ATP-binding</keyword>
<dbReference type="AlphaFoldDB" id="A0A1H0VIX6"/>
<dbReference type="PANTHER" id="PTHR46566">
    <property type="entry name" value="1-PHOSPHOFRUCTOKINASE-RELATED"/>
    <property type="match status" value="1"/>
</dbReference>
<dbReference type="InterPro" id="IPR029056">
    <property type="entry name" value="Ribokinase-like"/>
</dbReference>
<dbReference type="InterPro" id="IPR011611">
    <property type="entry name" value="PfkB_dom"/>
</dbReference>
<comment type="catalytic activity">
    <reaction evidence="6">
        <text>D-tagatofuranose 6-phosphate + ATP = D-tagatofuranose 1,6-bisphosphate + ADP + H(+)</text>
        <dbReference type="Rhea" id="RHEA:12420"/>
        <dbReference type="ChEBI" id="CHEBI:15378"/>
        <dbReference type="ChEBI" id="CHEBI:30616"/>
        <dbReference type="ChEBI" id="CHEBI:58694"/>
        <dbReference type="ChEBI" id="CHEBI:58695"/>
        <dbReference type="ChEBI" id="CHEBI:456216"/>
        <dbReference type="EC" id="2.7.1.144"/>
    </reaction>
</comment>
<evidence type="ECO:0000256" key="6">
    <source>
        <dbReference type="PIRNR" id="PIRNR000535"/>
    </source>
</evidence>
<dbReference type="PROSITE" id="PS00584">
    <property type="entry name" value="PFKB_KINASES_2"/>
    <property type="match status" value="1"/>
</dbReference>
<sequence length="333" mass="35566">MSSIRLKSAAARIVIESGNREGIAMILVINLNASLDKRYELVDLAKGKIVRAKSVDNTPGGKGIHVANVDTILGEDTVVTGFLGGKTGEFVAGRLYDYGITGDFVGVAGETRSCLAILTEDGAQTEILEPGPEVSLEELKKFREKYTELLGKADIVVASGSVPRGVPVDFYASLIEEAHEAGKKFLLDTSGDLLARGIAARPDFIKPNQDEIEALRGYRLHSEEDLVREIRHFLDEGIEIAAISLGSKGSLVGVRDEIYRVTVPEIECQNPVGSGDSYVAGIAAGLSRKLPIEETLRLGAACGTANALEAESGFVRKGVVEKLLSEISIEKIA</sequence>
<dbReference type="InterPro" id="IPR017583">
    <property type="entry name" value="Tagatose/fructose_Pkinase"/>
</dbReference>
<protein>
    <recommendedName>
        <fullName evidence="6">Tagatose-6-phosphate kinase</fullName>
        <ecNumber evidence="6">2.7.1.144</ecNumber>
    </recommendedName>
</protein>
<dbReference type="GO" id="GO:0044281">
    <property type="term" value="P:small molecule metabolic process"/>
    <property type="evidence" value="ECO:0007669"/>
    <property type="project" value="UniProtKB-ARBA"/>
</dbReference>
<dbReference type="Proteomes" id="UP000182412">
    <property type="component" value="Unassembled WGS sequence"/>
</dbReference>
<dbReference type="GO" id="GO:0008443">
    <property type="term" value="F:phosphofructokinase activity"/>
    <property type="evidence" value="ECO:0007669"/>
    <property type="project" value="TreeGrafter"/>
</dbReference>
<dbReference type="EMBL" id="FNJQ01000056">
    <property type="protein sequence ID" value="SDP78026.1"/>
    <property type="molecule type" value="Genomic_DNA"/>
</dbReference>
<evidence type="ECO:0000313" key="9">
    <source>
        <dbReference type="Proteomes" id="UP000182412"/>
    </source>
</evidence>
<dbReference type="SUPFAM" id="SSF53613">
    <property type="entry name" value="Ribokinase-like"/>
    <property type="match status" value="1"/>
</dbReference>
<evidence type="ECO:0000313" key="8">
    <source>
        <dbReference type="EMBL" id="SDP78026.1"/>
    </source>
</evidence>
<keyword evidence="4 8" id="KW-0418">Kinase</keyword>
<dbReference type="GO" id="GO:0005524">
    <property type="term" value="F:ATP binding"/>
    <property type="evidence" value="ECO:0007669"/>
    <property type="project" value="UniProtKB-KW"/>
</dbReference>
<evidence type="ECO:0000256" key="3">
    <source>
        <dbReference type="ARBA" id="ARBA00022741"/>
    </source>
</evidence>
<keyword evidence="6" id="KW-0423">Lactose metabolism</keyword>
<dbReference type="PANTHER" id="PTHR46566:SF2">
    <property type="entry name" value="ATP-DEPENDENT 6-PHOSPHOFRUCTOKINASE ISOZYME 2"/>
    <property type="match status" value="1"/>
</dbReference>
<dbReference type="NCBIfam" id="TIGR03168">
    <property type="entry name" value="1-PFK"/>
    <property type="match status" value="1"/>
</dbReference>
<dbReference type="Pfam" id="PF00294">
    <property type="entry name" value="PfkB"/>
    <property type="match status" value="1"/>
</dbReference>
<evidence type="ECO:0000259" key="7">
    <source>
        <dbReference type="Pfam" id="PF00294"/>
    </source>
</evidence>
<evidence type="ECO:0000256" key="1">
    <source>
        <dbReference type="ARBA" id="ARBA00005380"/>
    </source>
</evidence>
<dbReference type="GO" id="GO:0005988">
    <property type="term" value="P:lactose metabolic process"/>
    <property type="evidence" value="ECO:0007669"/>
    <property type="project" value="UniProtKB-KW"/>
</dbReference>
<reference evidence="8 9" key="1">
    <citation type="submission" date="2016-10" db="EMBL/GenBank/DDBJ databases">
        <authorList>
            <person name="de Groot N.N."/>
        </authorList>
    </citation>
    <scope>NUCLEOTIDE SEQUENCE [LARGE SCALE GENOMIC DNA]</scope>
    <source>
        <strain evidence="8 9">S137</strain>
    </source>
</reference>
<organism evidence="8 9">
    <name type="scientific">Selenomonas ruminantium</name>
    <dbReference type="NCBI Taxonomy" id="971"/>
    <lineage>
        <taxon>Bacteria</taxon>
        <taxon>Bacillati</taxon>
        <taxon>Bacillota</taxon>
        <taxon>Negativicutes</taxon>
        <taxon>Selenomonadales</taxon>
        <taxon>Selenomonadaceae</taxon>
        <taxon>Selenomonas</taxon>
    </lineage>
</organism>
<dbReference type="Gene3D" id="3.40.1190.20">
    <property type="match status" value="1"/>
</dbReference>
<keyword evidence="2 6" id="KW-0808">Transferase</keyword>
<dbReference type="InterPro" id="IPR002173">
    <property type="entry name" value="Carboh/pur_kinase_PfkB_CS"/>
</dbReference>
<dbReference type="FunFam" id="3.40.1190.20:FF:000001">
    <property type="entry name" value="Phosphofructokinase"/>
    <property type="match status" value="1"/>
</dbReference>
<dbReference type="GO" id="GO:0009024">
    <property type="term" value="F:tagatose-6-phosphate kinase activity"/>
    <property type="evidence" value="ECO:0007669"/>
    <property type="project" value="UniProtKB-EC"/>
</dbReference>
<proteinExistence type="inferred from homology"/>